<sequence length="132" mass="15130">MIVLKQIRPTESELEILGILWEKGPSTVREVHDILSQTKDAGYTTTLKLMQIMHEKELLQRDTSSKTHVYTAAISQQTTQQQLLNKMIDTVFGGSASQLVMQALGQHKSSEEELDKIRQYLSDMEKQQKKNR</sequence>
<comment type="similarity">
    <text evidence="1">Belongs to the BlaI transcriptional regulatory family.</text>
</comment>
<evidence type="ECO:0000313" key="5">
    <source>
        <dbReference type="EMBL" id="NLR81249.1"/>
    </source>
</evidence>
<name>A0A847SUB4_9BACT</name>
<dbReference type="GO" id="GO:0045892">
    <property type="term" value="P:negative regulation of DNA-templated transcription"/>
    <property type="evidence" value="ECO:0007669"/>
    <property type="project" value="InterPro"/>
</dbReference>
<keyword evidence="3" id="KW-0238">DNA-binding</keyword>
<evidence type="ECO:0000256" key="4">
    <source>
        <dbReference type="ARBA" id="ARBA00023163"/>
    </source>
</evidence>
<evidence type="ECO:0000256" key="2">
    <source>
        <dbReference type="ARBA" id="ARBA00023015"/>
    </source>
</evidence>
<keyword evidence="2" id="KW-0805">Transcription regulation</keyword>
<dbReference type="InterPro" id="IPR005650">
    <property type="entry name" value="BlaI_family"/>
</dbReference>
<evidence type="ECO:0000256" key="3">
    <source>
        <dbReference type="ARBA" id="ARBA00023125"/>
    </source>
</evidence>
<dbReference type="InterPro" id="IPR036390">
    <property type="entry name" value="WH_DNA-bd_sf"/>
</dbReference>
<keyword evidence="6" id="KW-1185">Reference proteome</keyword>
<evidence type="ECO:0000256" key="1">
    <source>
        <dbReference type="ARBA" id="ARBA00011046"/>
    </source>
</evidence>
<gene>
    <name evidence="5" type="ORF">HGH91_21665</name>
</gene>
<dbReference type="AlphaFoldDB" id="A0A847SUB4"/>
<protein>
    <submittedName>
        <fullName evidence="5">BlaI/MecI/CopY family transcriptional regulator</fullName>
    </submittedName>
</protein>
<dbReference type="SUPFAM" id="SSF46785">
    <property type="entry name" value="Winged helix' DNA-binding domain"/>
    <property type="match status" value="1"/>
</dbReference>
<accession>A0A847SUB4</accession>
<dbReference type="InterPro" id="IPR036388">
    <property type="entry name" value="WH-like_DNA-bd_sf"/>
</dbReference>
<dbReference type="Pfam" id="PF03965">
    <property type="entry name" value="Penicillinase_R"/>
    <property type="match status" value="1"/>
</dbReference>
<dbReference type="Gene3D" id="1.10.4040.10">
    <property type="entry name" value="Penicillinase repressor domain"/>
    <property type="match status" value="1"/>
</dbReference>
<proteinExistence type="inferred from homology"/>
<evidence type="ECO:0000313" key="6">
    <source>
        <dbReference type="Proteomes" id="UP000552864"/>
    </source>
</evidence>
<dbReference type="EMBL" id="JABAHZ010000005">
    <property type="protein sequence ID" value="NLR81249.1"/>
    <property type="molecule type" value="Genomic_DNA"/>
</dbReference>
<dbReference type="PIRSF" id="PIRSF019455">
    <property type="entry name" value="CopR_AtkY"/>
    <property type="match status" value="1"/>
</dbReference>
<dbReference type="Proteomes" id="UP000552864">
    <property type="component" value="Unassembled WGS sequence"/>
</dbReference>
<comment type="caution">
    <text evidence="5">The sequence shown here is derived from an EMBL/GenBank/DDBJ whole genome shotgun (WGS) entry which is preliminary data.</text>
</comment>
<reference evidence="5 6" key="1">
    <citation type="submission" date="2020-04" db="EMBL/GenBank/DDBJ databases">
        <authorList>
            <person name="Yin C."/>
        </authorList>
    </citation>
    <scope>NUCLEOTIDE SEQUENCE [LARGE SCALE GENOMIC DNA]</scope>
    <source>
        <strain evidence="5 6">Ak56</strain>
    </source>
</reference>
<keyword evidence="4" id="KW-0804">Transcription</keyword>
<dbReference type="GO" id="GO:0003677">
    <property type="term" value="F:DNA binding"/>
    <property type="evidence" value="ECO:0007669"/>
    <property type="project" value="UniProtKB-KW"/>
</dbReference>
<dbReference type="Gene3D" id="1.10.10.10">
    <property type="entry name" value="Winged helix-like DNA-binding domain superfamily/Winged helix DNA-binding domain"/>
    <property type="match status" value="1"/>
</dbReference>
<organism evidence="5 6">
    <name type="scientific">Chitinophaga eiseniae</name>
    <dbReference type="NCBI Taxonomy" id="634771"/>
    <lineage>
        <taxon>Bacteria</taxon>
        <taxon>Pseudomonadati</taxon>
        <taxon>Bacteroidota</taxon>
        <taxon>Chitinophagia</taxon>
        <taxon>Chitinophagales</taxon>
        <taxon>Chitinophagaceae</taxon>
        <taxon>Chitinophaga</taxon>
    </lineage>
</organism>